<keyword evidence="3" id="KW-1185">Reference proteome</keyword>
<sequence length="1067" mass="115527">MDLISVLLCFVYFVTEGYGLTLIAKVALNGVTGTVTFTQNGGDTTVNFNVAGLANTNTWNIRSNRMVYDRQVRCSDAVLGMNYIESTGTVSSSGTTTETITSAVLPNLNSLTGRALLMNDTTTGDRVCGTIEADEDHITGVAKLKSVVGGTIYFRQVSSSSSSATSIYANAFHLQNTATNSNETVAWGIYSGTCSSNGALYNPTSSSSSPCDQNNQGNCPIGDLSSKNSYLPVGENSEEILTSFVDINLPLSGSNSVIGKILVLKSKSGDVLVCSRIVQYTTRNAVATISRDGVVGMISFKQRSPFDTTTTFVDLSGLSNNAGGYHVHKWPVPEKWATNQKVCDADSVSGHFNPFGIDTSSDPAATVGTDDQYEVGDLSSKYGLLSGLTDKMENYTDHNLPLFGTNSVIGRSIVVHYGNGDRWVCATIEYVGTTVTGLTTFTYPVIGYISFKQPTDIDIELADTMIYVCVDYGNNSSRSIDHKWHVHVGKVGTDALISSGRCSSVQGHYNPYSVDLAGNYNPECNPNNPLRCEVGDMSGKHGKISVRSTSGSIQRHFFTDFDLPLTGDLKILGRSVVIHAADSGGGRLSCADIHTIPNRKVIVKTGTWASESYGSVDGSFMMTRGTEGLIDGTTNVNIQLTGLDSMAGGYHVHVNPVPKENSNPCSAASVGGHFNPFGVNATAGAIDGSGSDDEYEIGDLSRKYGTFLNNKLTYLRKETETMLPIRGPLSITGRSIVIHKSSAGAPRWVCGNITEDTASTGGEMFEAKATFSTGSITGYIYMTQYRYSDGGLSDTGVLVDLINTDGSKTNGHKWHVHQKPVKNDATSGCSSPGGHYNPFMVDVNNGYDECSPLNHLRCELGDQSSKLGRYDIGSGRKFYTDMYLPLVGTYGVAGKSFVIHAANGGGPRVACADIIPVNKVTPLKMTFGDMNFDKSEMVTHLASALHTSPTNLAVSDATTNTDCMAVTVYFTGSNASSIRGELNNMMKKGDQKLGAYRESVICCSSYRKKCMHYKRKHRYHKTRRYHKTGRYQAKFGSYRLSNNRRHHRNRKFRPRYHSMNNHYYRHS</sequence>
<feature type="non-terminal residue" evidence="2">
    <location>
        <position position="1"/>
    </location>
</feature>
<dbReference type="GO" id="GO:0006801">
    <property type="term" value="P:superoxide metabolic process"/>
    <property type="evidence" value="ECO:0007669"/>
    <property type="project" value="InterPro"/>
</dbReference>
<dbReference type="AlphaFoldDB" id="A0A8B6GG59"/>
<reference evidence="2" key="1">
    <citation type="submission" date="2018-11" db="EMBL/GenBank/DDBJ databases">
        <authorList>
            <person name="Alioto T."/>
            <person name="Alioto T."/>
        </authorList>
    </citation>
    <scope>NUCLEOTIDE SEQUENCE</scope>
</reference>
<feature type="domain" description="Superoxide dismutase copper/zinc binding" evidence="1">
    <location>
        <begin position="778"/>
        <end position="911"/>
    </location>
</feature>
<feature type="domain" description="Superoxide dismutase copper/zinc binding" evidence="1">
    <location>
        <begin position="633"/>
        <end position="742"/>
    </location>
</feature>
<evidence type="ECO:0000313" key="2">
    <source>
        <dbReference type="EMBL" id="VDI63472.1"/>
    </source>
</evidence>
<protein>
    <recommendedName>
        <fullName evidence="1">Superoxide dismutase copper/zinc binding domain-containing protein</fullName>
    </recommendedName>
</protein>
<proteinExistence type="predicted"/>
<dbReference type="EMBL" id="UYJE01008378">
    <property type="protein sequence ID" value="VDI63472.1"/>
    <property type="molecule type" value="Genomic_DNA"/>
</dbReference>
<dbReference type="OrthoDB" id="159229at2759"/>
<dbReference type="SUPFAM" id="SSF49329">
    <property type="entry name" value="Cu,Zn superoxide dismutase-like"/>
    <property type="match status" value="5"/>
</dbReference>
<gene>
    <name evidence="2" type="ORF">MGAL_10B058627</name>
</gene>
<dbReference type="InterPro" id="IPR036423">
    <property type="entry name" value="SOD-like_Cu/Zn_dom_sf"/>
</dbReference>
<dbReference type="InterPro" id="IPR053257">
    <property type="entry name" value="Cu-only_SOD"/>
</dbReference>
<evidence type="ECO:0000259" key="1">
    <source>
        <dbReference type="Pfam" id="PF00080"/>
    </source>
</evidence>
<organism evidence="2 3">
    <name type="scientific">Mytilus galloprovincialis</name>
    <name type="common">Mediterranean mussel</name>
    <dbReference type="NCBI Taxonomy" id="29158"/>
    <lineage>
        <taxon>Eukaryota</taxon>
        <taxon>Metazoa</taxon>
        <taxon>Spiralia</taxon>
        <taxon>Lophotrochozoa</taxon>
        <taxon>Mollusca</taxon>
        <taxon>Bivalvia</taxon>
        <taxon>Autobranchia</taxon>
        <taxon>Pteriomorphia</taxon>
        <taxon>Mytilida</taxon>
        <taxon>Mytiloidea</taxon>
        <taxon>Mytilidae</taxon>
        <taxon>Mytilinae</taxon>
        <taxon>Mytilus</taxon>
    </lineage>
</organism>
<name>A0A8B6GG59_MYTGA</name>
<evidence type="ECO:0000313" key="3">
    <source>
        <dbReference type="Proteomes" id="UP000596742"/>
    </source>
</evidence>
<dbReference type="GO" id="GO:0046872">
    <property type="term" value="F:metal ion binding"/>
    <property type="evidence" value="ECO:0007669"/>
    <property type="project" value="InterPro"/>
</dbReference>
<dbReference type="Pfam" id="PF00080">
    <property type="entry name" value="Sod_Cu"/>
    <property type="match status" value="4"/>
</dbReference>
<dbReference type="Proteomes" id="UP000596742">
    <property type="component" value="Unassembled WGS sequence"/>
</dbReference>
<accession>A0A8B6GG59</accession>
<dbReference type="PANTHER" id="PTHR20910">
    <property type="entry name" value="AGAP001623-PA"/>
    <property type="match status" value="1"/>
</dbReference>
<dbReference type="PANTHER" id="PTHR20910:SF1">
    <property type="entry name" value="SUPEROXIDE DISMUTASE COPPER_ZINC BINDING DOMAIN-CONTAINING PROTEIN"/>
    <property type="match status" value="1"/>
</dbReference>
<feature type="domain" description="Superoxide dismutase copper/zinc binding" evidence="1">
    <location>
        <begin position="480"/>
        <end position="583"/>
    </location>
</feature>
<comment type="caution">
    <text evidence="2">The sequence shown here is derived from an EMBL/GenBank/DDBJ whole genome shotgun (WGS) entry which is preliminary data.</text>
</comment>
<feature type="domain" description="Superoxide dismutase copper/zinc binding" evidence="1">
    <location>
        <begin position="294"/>
        <end position="421"/>
    </location>
</feature>
<dbReference type="Gene3D" id="2.60.40.200">
    <property type="entry name" value="Superoxide dismutase, copper/zinc binding domain"/>
    <property type="match status" value="5"/>
</dbReference>
<dbReference type="InterPro" id="IPR001424">
    <property type="entry name" value="SOD_Cu_Zn_dom"/>
</dbReference>